<keyword evidence="6" id="KW-0963">Cytoplasm</keyword>
<comment type="subcellular location">
    <subcellularLocation>
        <location evidence="2">Cytoplasm</location>
    </subcellularLocation>
    <subcellularLocation>
        <location evidence="1">Nucleus</location>
    </subcellularLocation>
</comment>
<dbReference type="UniPathway" id="UPA00988"/>
<dbReference type="AlphaFoldDB" id="A0A165VZH2"/>
<evidence type="ECO:0000256" key="9">
    <source>
        <dbReference type="SAM" id="MobiDB-lite"/>
    </source>
</evidence>
<dbReference type="GO" id="GO:0002098">
    <property type="term" value="P:tRNA wobble uridine modification"/>
    <property type="evidence" value="ECO:0007669"/>
    <property type="project" value="InterPro"/>
</dbReference>
<feature type="compositionally biased region" description="Acidic residues" evidence="9">
    <location>
        <begin position="264"/>
        <end position="280"/>
    </location>
</feature>
<dbReference type="OrthoDB" id="166907at2759"/>
<evidence type="ECO:0000313" key="11">
    <source>
        <dbReference type="Proteomes" id="UP000076761"/>
    </source>
</evidence>
<dbReference type="GO" id="GO:0000049">
    <property type="term" value="F:tRNA binding"/>
    <property type="evidence" value="ECO:0007669"/>
    <property type="project" value="TreeGrafter"/>
</dbReference>
<name>A0A165VZH2_9AGAM</name>
<dbReference type="GO" id="GO:0033588">
    <property type="term" value="C:elongator holoenzyme complex"/>
    <property type="evidence" value="ECO:0007669"/>
    <property type="project" value="InterPro"/>
</dbReference>
<feature type="region of interest" description="Disordered" evidence="9">
    <location>
        <begin position="236"/>
        <end position="280"/>
    </location>
</feature>
<evidence type="ECO:0000256" key="6">
    <source>
        <dbReference type="ARBA" id="ARBA00022490"/>
    </source>
</evidence>
<proteinExistence type="inferred from homology"/>
<feature type="compositionally biased region" description="Low complexity" evidence="9">
    <location>
        <begin position="250"/>
        <end position="263"/>
    </location>
</feature>
<evidence type="ECO:0000256" key="5">
    <source>
        <dbReference type="ARBA" id="ARBA00020264"/>
    </source>
</evidence>
<evidence type="ECO:0000256" key="2">
    <source>
        <dbReference type="ARBA" id="ARBA00004496"/>
    </source>
</evidence>
<feature type="region of interest" description="Disordered" evidence="9">
    <location>
        <begin position="110"/>
        <end position="132"/>
    </location>
</feature>
<dbReference type="GO" id="GO:0005634">
    <property type="term" value="C:nucleus"/>
    <property type="evidence" value="ECO:0007669"/>
    <property type="project" value="UniProtKB-SubCell"/>
</dbReference>
<keyword evidence="7" id="KW-0819">tRNA processing</keyword>
<organism evidence="10 11">
    <name type="scientific">Neolentinus lepideus HHB14362 ss-1</name>
    <dbReference type="NCBI Taxonomy" id="1314782"/>
    <lineage>
        <taxon>Eukaryota</taxon>
        <taxon>Fungi</taxon>
        <taxon>Dikarya</taxon>
        <taxon>Basidiomycota</taxon>
        <taxon>Agaricomycotina</taxon>
        <taxon>Agaricomycetes</taxon>
        <taxon>Gloeophyllales</taxon>
        <taxon>Gloeophyllaceae</taxon>
        <taxon>Neolentinus</taxon>
    </lineage>
</organism>
<comment type="similarity">
    <text evidence="4">Belongs to the ELP5 family.</text>
</comment>
<accession>A0A165VZH2</accession>
<feature type="compositionally biased region" description="Pro residues" evidence="9">
    <location>
        <begin position="119"/>
        <end position="130"/>
    </location>
</feature>
<evidence type="ECO:0000256" key="8">
    <source>
        <dbReference type="ARBA" id="ARBA00023242"/>
    </source>
</evidence>
<dbReference type="STRING" id="1314782.A0A165VZH2"/>
<evidence type="ECO:0000313" key="10">
    <source>
        <dbReference type="EMBL" id="KZT30432.1"/>
    </source>
</evidence>
<dbReference type="EMBL" id="KV425551">
    <property type="protein sequence ID" value="KZT30432.1"/>
    <property type="molecule type" value="Genomic_DNA"/>
</dbReference>
<dbReference type="GO" id="GO:0005829">
    <property type="term" value="C:cytosol"/>
    <property type="evidence" value="ECO:0007669"/>
    <property type="project" value="TreeGrafter"/>
</dbReference>
<dbReference type="InterPro" id="IPR019519">
    <property type="entry name" value="Elp5"/>
</dbReference>
<evidence type="ECO:0000256" key="7">
    <source>
        <dbReference type="ARBA" id="ARBA00022694"/>
    </source>
</evidence>
<dbReference type="InParanoid" id="A0A165VZH2"/>
<keyword evidence="8" id="KW-0539">Nucleus</keyword>
<evidence type="ECO:0000256" key="3">
    <source>
        <dbReference type="ARBA" id="ARBA00005043"/>
    </source>
</evidence>
<evidence type="ECO:0000256" key="4">
    <source>
        <dbReference type="ARBA" id="ARBA00009567"/>
    </source>
</evidence>
<dbReference type="PANTHER" id="PTHR15641">
    <property type="entry name" value="ELONGATOR COMPLEX PROTEIN 5"/>
    <property type="match status" value="1"/>
</dbReference>
<protein>
    <recommendedName>
        <fullName evidence="5">Elongator complex protein 5</fullName>
    </recommendedName>
</protein>
<dbReference type="PANTHER" id="PTHR15641:SF1">
    <property type="entry name" value="ELONGATOR COMPLEX PROTEIN 5"/>
    <property type="match status" value="1"/>
</dbReference>
<sequence length="280" mass="30565">MPLLLPSILSNVTKPPCPLLILESSLSATCLPLLCAILNQRRTQQNDTILLICCLYPPSAFIDESGLGPDSQLRVLDRTERIPGYDEEWLDPRDDILNFVKNAPSGPLEVIIDSTSTPPRRPTPSSPPSSPCSNRVHFWRVFAPLASRHREVEQMVFGADGPADGEAVVEILVRGGGGGRRRSVERALEGWRGAPCELAQMDSLKELFSKKIVPEAQDATHGVSFNLALTPEQQQSRARVPLPYAHDGKAPAAAPPAAIYYDPDSADDIDDDDPDEDLDI</sequence>
<gene>
    <name evidence="10" type="ORF">NEOLEDRAFT_1144090</name>
</gene>
<reference evidence="10 11" key="1">
    <citation type="journal article" date="2016" name="Mol. Biol. Evol.">
        <title>Comparative Genomics of Early-Diverging Mushroom-Forming Fungi Provides Insights into the Origins of Lignocellulose Decay Capabilities.</title>
        <authorList>
            <person name="Nagy L.G."/>
            <person name="Riley R."/>
            <person name="Tritt A."/>
            <person name="Adam C."/>
            <person name="Daum C."/>
            <person name="Floudas D."/>
            <person name="Sun H."/>
            <person name="Yadav J.S."/>
            <person name="Pangilinan J."/>
            <person name="Larsson K.H."/>
            <person name="Matsuura K."/>
            <person name="Barry K."/>
            <person name="Labutti K."/>
            <person name="Kuo R."/>
            <person name="Ohm R.A."/>
            <person name="Bhattacharya S.S."/>
            <person name="Shirouzu T."/>
            <person name="Yoshinaga Y."/>
            <person name="Martin F.M."/>
            <person name="Grigoriev I.V."/>
            <person name="Hibbett D.S."/>
        </authorList>
    </citation>
    <scope>NUCLEOTIDE SEQUENCE [LARGE SCALE GENOMIC DNA]</scope>
    <source>
        <strain evidence="10 11">HHB14362 ss-1</strain>
    </source>
</reference>
<dbReference type="Proteomes" id="UP000076761">
    <property type="component" value="Unassembled WGS sequence"/>
</dbReference>
<evidence type="ECO:0000256" key="1">
    <source>
        <dbReference type="ARBA" id="ARBA00004123"/>
    </source>
</evidence>
<comment type="pathway">
    <text evidence="3">tRNA modification; 5-methoxycarbonylmethyl-2-thiouridine-tRNA biosynthesis.</text>
</comment>
<keyword evidence="11" id="KW-1185">Reference proteome</keyword>